<keyword evidence="1" id="KW-0812">Transmembrane</keyword>
<gene>
    <name evidence="2" type="ORF">TCON_0194</name>
</gene>
<dbReference type="EMBL" id="SBIQ01000007">
    <property type="protein sequence ID" value="KAF7684591.1"/>
    <property type="molecule type" value="Genomic_DNA"/>
</dbReference>
<reference evidence="2 3" key="1">
    <citation type="submission" date="2019-01" db="EMBL/GenBank/DDBJ databases">
        <title>Genomes sequencing and comparative genomics of infectious freshwater microsporidia, Cucumispora dikerogammari and Thelohania contejeani.</title>
        <authorList>
            <person name="Cormier A."/>
            <person name="Giraud I."/>
            <person name="Wattier R."/>
            <person name="Teixeira M."/>
            <person name="Grandjean F."/>
            <person name="Rigaud T."/>
            <person name="Cordaux R."/>
        </authorList>
    </citation>
    <scope>NUCLEOTIDE SEQUENCE [LARGE SCALE GENOMIC DNA]</scope>
    <source>
        <strain evidence="2">T1</strain>
        <tissue evidence="2">Spores</tissue>
    </source>
</reference>
<keyword evidence="1" id="KW-0472">Membrane</keyword>
<evidence type="ECO:0000256" key="1">
    <source>
        <dbReference type="SAM" id="Phobius"/>
    </source>
</evidence>
<proteinExistence type="predicted"/>
<organism evidence="2 3">
    <name type="scientific">Astathelohania contejeani</name>
    <dbReference type="NCBI Taxonomy" id="164912"/>
    <lineage>
        <taxon>Eukaryota</taxon>
        <taxon>Fungi</taxon>
        <taxon>Fungi incertae sedis</taxon>
        <taxon>Microsporidia</taxon>
        <taxon>Astathelohaniidae</taxon>
        <taxon>Astathelohania</taxon>
    </lineage>
</organism>
<name>A0ABQ7I2B2_9MICR</name>
<keyword evidence="1" id="KW-1133">Transmembrane helix</keyword>
<evidence type="ECO:0000313" key="3">
    <source>
        <dbReference type="Proteomes" id="UP001516464"/>
    </source>
</evidence>
<protein>
    <submittedName>
        <fullName evidence="2">Uncharacterized protein</fullName>
    </submittedName>
</protein>
<sequence length="174" mass="20363">MSLYIIKCEDNPLQDTKLQANSQYNDTPSPISNIVFRDISDSDRIIINLNRSINIANLNLMKKSKKGGEDSYVIYKDLTSEMSQIDRSTKIYISKEYIEKDSKNVYSFQLVEAMTGKYWTSEAFKYDKNEKEFKLLREFDDDDDSWKSSYTLYIILGVILAIIIIGLIIYFIRR</sequence>
<accession>A0ABQ7I2B2</accession>
<feature type="transmembrane region" description="Helical" evidence="1">
    <location>
        <begin position="150"/>
        <end position="172"/>
    </location>
</feature>
<evidence type="ECO:0000313" key="2">
    <source>
        <dbReference type="EMBL" id="KAF7684591.1"/>
    </source>
</evidence>
<dbReference type="Proteomes" id="UP001516464">
    <property type="component" value="Unassembled WGS sequence"/>
</dbReference>
<keyword evidence="3" id="KW-1185">Reference proteome</keyword>
<comment type="caution">
    <text evidence="2">The sequence shown here is derived from an EMBL/GenBank/DDBJ whole genome shotgun (WGS) entry which is preliminary data.</text>
</comment>